<dbReference type="PIRSF" id="PIRSF017184">
    <property type="entry name" value="Nnr"/>
    <property type="match status" value="1"/>
</dbReference>
<comment type="similarity">
    <text evidence="17">Belongs to the NnrD/CARKD family.</text>
</comment>
<evidence type="ECO:0000313" key="21">
    <source>
        <dbReference type="EMBL" id="ABR55164.1"/>
    </source>
</evidence>
<evidence type="ECO:0000256" key="6">
    <source>
        <dbReference type="ARBA" id="ARBA00022741"/>
    </source>
</evidence>
<dbReference type="AlphaFoldDB" id="A6URP2"/>
<comment type="function">
    <text evidence="17">Catalyzes the dehydration of the S-form of NAD(P)HX at the expense of ADP, which is converted to AMP. Together with NAD(P)HX epimerase, which catalyzes the epimerization of the S- and R-forms, the enzyme allows the repair of both epimers of NAD(P)HX, a damaged form of NAD(P)H that is a result of enzymatic or heat-dependent hydration.</text>
</comment>
<keyword evidence="7 17" id="KW-0067">ATP-binding</keyword>
<gene>
    <name evidence="17" type="primary">nnrD</name>
    <name evidence="21" type="ordered locus">Mevan_1267</name>
</gene>
<dbReference type="InterPro" id="IPR029056">
    <property type="entry name" value="Ribokinase-like"/>
</dbReference>
<dbReference type="NCBIfam" id="TIGR00197">
    <property type="entry name" value="yjeF_nterm"/>
    <property type="match status" value="1"/>
</dbReference>
<comment type="catalytic activity">
    <reaction evidence="16 17 18">
        <text>(6S)-NADPHX + ADP = AMP + phosphate + NADPH + H(+)</text>
        <dbReference type="Rhea" id="RHEA:32235"/>
        <dbReference type="ChEBI" id="CHEBI:15378"/>
        <dbReference type="ChEBI" id="CHEBI:43474"/>
        <dbReference type="ChEBI" id="CHEBI:57783"/>
        <dbReference type="ChEBI" id="CHEBI:64076"/>
        <dbReference type="ChEBI" id="CHEBI:456215"/>
        <dbReference type="ChEBI" id="CHEBI:456216"/>
        <dbReference type="EC" id="4.2.1.136"/>
    </reaction>
</comment>
<keyword evidence="9 18" id="KW-0630">Potassium</keyword>
<dbReference type="InterPro" id="IPR030677">
    <property type="entry name" value="Nnr"/>
</dbReference>
<dbReference type="EMBL" id="CP000742">
    <property type="protein sequence ID" value="ABR55164.1"/>
    <property type="molecule type" value="Genomic_DNA"/>
</dbReference>
<comment type="catalytic activity">
    <reaction evidence="1 18">
        <text>(6R)-NADHX = (6S)-NADHX</text>
        <dbReference type="Rhea" id="RHEA:32215"/>
        <dbReference type="ChEBI" id="CHEBI:64074"/>
        <dbReference type="ChEBI" id="CHEBI:64075"/>
        <dbReference type="EC" id="5.1.99.6"/>
    </reaction>
</comment>
<evidence type="ECO:0000256" key="10">
    <source>
        <dbReference type="ARBA" id="ARBA00023027"/>
    </source>
</evidence>
<dbReference type="HOGENOM" id="CLU_024853_4_1_2"/>
<sequence length="505" mass="56381">MVINHLSQNPEVFSKFNLLKEKLKIYEKSVLTANEISLIDENSKYFGLPKSKLMENSGTLIFEEIMKLDFKFSKAYVFCGTGNNGGDGFVITRHLSNILETSLVFIGDEKNIKSPESNENFKIVKDISFFGNLDYYNVLNSENVMEIMSLLEKDLKLGNILLVDAMLGTGSSGKLKNPYQMIVDFLNVLKSKYYEKLKILSVDIQTGNLNSDIEVILHKKKTNNNCKNFIIKSIGIPKYIEYTIGQGDLNQLSQKKIKKSSHKGQNGKVLVIGGSSEYHGAPVLSALSASKLSDIVSVASVSKVIKTIRNFPELIPYELLGDFINLNHLDNLLDYSKKFDCIVLGNGISLNDDTGDFINSYITGLNRKVVIDADAIKLIDYNSFEFKPNFIFTPHKREFEYMERYISTPDFKSTVVLKGSYDIIFDSENIKLNITGNPGMTKGGTGDILCGLIGAIYATNDAFLSACAGAYINGYCGDKLLESKGYFYNSIDIVDNLSYTLKELL</sequence>
<keyword evidence="13" id="KW-0511">Multifunctional enzyme</keyword>
<dbReference type="KEGG" id="mvn:Mevan_1267"/>
<dbReference type="SUPFAM" id="SSF53613">
    <property type="entry name" value="Ribokinase-like"/>
    <property type="match status" value="1"/>
</dbReference>
<accession>A6URP2</accession>
<evidence type="ECO:0000256" key="11">
    <source>
        <dbReference type="ARBA" id="ARBA00023235"/>
    </source>
</evidence>
<reference evidence="21" key="1">
    <citation type="submission" date="2007-06" db="EMBL/GenBank/DDBJ databases">
        <title>Complete sequence of Methanococcus vannielii SB.</title>
        <authorList>
            <consortium name="US DOE Joint Genome Institute"/>
            <person name="Copeland A."/>
            <person name="Lucas S."/>
            <person name="Lapidus A."/>
            <person name="Barry K."/>
            <person name="Glavina del Rio T."/>
            <person name="Dalin E."/>
            <person name="Tice H."/>
            <person name="Pitluck S."/>
            <person name="Chain P."/>
            <person name="Malfatti S."/>
            <person name="Shin M."/>
            <person name="Vergez L."/>
            <person name="Schmutz J."/>
            <person name="Larimer F."/>
            <person name="Land M."/>
            <person name="Hauser L."/>
            <person name="Kyrpides N."/>
            <person name="Anderson I."/>
            <person name="Sieprawska-Lupa M."/>
            <person name="Whitman W.B."/>
            <person name="Richardson P."/>
        </authorList>
    </citation>
    <scope>NUCLEOTIDE SEQUENCE [LARGE SCALE GENOMIC DNA]</scope>
    <source>
        <strain evidence="21">SB</strain>
    </source>
</reference>
<dbReference type="Pfam" id="PF03853">
    <property type="entry name" value="YjeF_N"/>
    <property type="match status" value="1"/>
</dbReference>
<dbReference type="GO" id="GO:0052855">
    <property type="term" value="F:ADP-dependent NAD(P)H-hydrate dehydratase activity"/>
    <property type="evidence" value="ECO:0007669"/>
    <property type="project" value="UniProtKB-UniRule"/>
</dbReference>
<dbReference type="InterPro" id="IPR000631">
    <property type="entry name" value="CARKD"/>
</dbReference>
<keyword evidence="6 17" id="KW-0547">Nucleotide-binding</keyword>
<dbReference type="PANTHER" id="PTHR12592:SF0">
    <property type="entry name" value="ATP-DEPENDENT (S)-NAD(P)H-HYDRATE DEHYDRATASE"/>
    <property type="match status" value="1"/>
</dbReference>
<evidence type="ECO:0000256" key="16">
    <source>
        <dbReference type="ARBA" id="ARBA00049209"/>
    </source>
</evidence>
<dbReference type="OrthoDB" id="15148at2157"/>
<evidence type="ECO:0000256" key="5">
    <source>
        <dbReference type="ARBA" id="ARBA00022723"/>
    </source>
</evidence>
<dbReference type="GO" id="GO:0052856">
    <property type="term" value="F:NAD(P)HX epimerase activity"/>
    <property type="evidence" value="ECO:0007669"/>
    <property type="project" value="UniProtKB-EC"/>
</dbReference>
<feature type="binding site" evidence="17">
    <location>
        <position position="281"/>
    </location>
    <ligand>
        <name>(6S)-NADPHX</name>
        <dbReference type="ChEBI" id="CHEBI:64076"/>
    </ligand>
</feature>
<comment type="cofactor">
    <cofactor evidence="18">
        <name>K(+)</name>
        <dbReference type="ChEBI" id="CHEBI:29103"/>
    </cofactor>
    <text evidence="18">Binds 1 potassium ion per subunit.</text>
</comment>
<comment type="catalytic activity">
    <reaction evidence="15 17 18">
        <text>(6S)-NADHX + ADP = AMP + phosphate + NADH + H(+)</text>
        <dbReference type="Rhea" id="RHEA:32223"/>
        <dbReference type="ChEBI" id="CHEBI:15378"/>
        <dbReference type="ChEBI" id="CHEBI:43474"/>
        <dbReference type="ChEBI" id="CHEBI:57945"/>
        <dbReference type="ChEBI" id="CHEBI:64074"/>
        <dbReference type="ChEBI" id="CHEBI:456215"/>
        <dbReference type="ChEBI" id="CHEBI:456216"/>
        <dbReference type="EC" id="4.2.1.136"/>
    </reaction>
</comment>
<evidence type="ECO:0000256" key="14">
    <source>
        <dbReference type="ARBA" id="ARBA00025153"/>
    </source>
</evidence>
<dbReference type="GO" id="GO:0016301">
    <property type="term" value="F:kinase activity"/>
    <property type="evidence" value="ECO:0007669"/>
    <property type="project" value="UniProtKB-KW"/>
</dbReference>
<evidence type="ECO:0000256" key="12">
    <source>
        <dbReference type="ARBA" id="ARBA00023239"/>
    </source>
</evidence>
<dbReference type="EC" id="4.2.1.136" evidence="17"/>
<dbReference type="Gene3D" id="3.40.1190.20">
    <property type="match status" value="1"/>
</dbReference>
<dbReference type="GeneID" id="5324673"/>
<evidence type="ECO:0000256" key="15">
    <source>
        <dbReference type="ARBA" id="ARBA00048238"/>
    </source>
</evidence>
<dbReference type="PANTHER" id="PTHR12592">
    <property type="entry name" value="ATP-DEPENDENT (S)-NAD(P)H-HYDRATE DEHYDRATASE FAMILY MEMBER"/>
    <property type="match status" value="1"/>
</dbReference>
<feature type="domain" description="YjeF N-terminal" evidence="20">
    <location>
        <begin position="31"/>
        <end position="242"/>
    </location>
</feature>
<keyword evidence="5 18" id="KW-0479">Metal-binding</keyword>
<comment type="subunit">
    <text evidence="17">Homotetramer.</text>
</comment>
<evidence type="ECO:0000313" key="22">
    <source>
        <dbReference type="Proteomes" id="UP000001107"/>
    </source>
</evidence>
<dbReference type="Pfam" id="PF01256">
    <property type="entry name" value="Carb_kinase"/>
    <property type="match status" value="1"/>
</dbReference>
<dbReference type="GO" id="GO:0046872">
    <property type="term" value="F:metal ion binding"/>
    <property type="evidence" value="ECO:0007669"/>
    <property type="project" value="UniProtKB-UniRule"/>
</dbReference>
<dbReference type="GO" id="GO:0005524">
    <property type="term" value="F:ATP binding"/>
    <property type="evidence" value="ECO:0007669"/>
    <property type="project" value="UniProtKB-UniRule"/>
</dbReference>
<comment type="caution">
    <text evidence="17">Lacks conserved residue(s) required for the propagation of feature annotation.</text>
</comment>
<evidence type="ECO:0000259" key="20">
    <source>
        <dbReference type="PROSITE" id="PS51385"/>
    </source>
</evidence>
<comment type="similarity">
    <text evidence="3 18">In the N-terminal section; belongs to the NnrE/AIBP family.</text>
</comment>
<evidence type="ECO:0000256" key="2">
    <source>
        <dbReference type="ARBA" id="ARBA00000909"/>
    </source>
</evidence>
<proteinExistence type="inferred from homology"/>
<dbReference type="PROSITE" id="PS51385">
    <property type="entry name" value="YJEF_N"/>
    <property type="match status" value="1"/>
</dbReference>
<evidence type="ECO:0000256" key="8">
    <source>
        <dbReference type="ARBA" id="ARBA00022857"/>
    </source>
</evidence>
<keyword evidence="11 18" id="KW-0413">Isomerase</keyword>
<evidence type="ECO:0000256" key="17">
    <source>
        <dbReference type="HAMAP-Rule" id="MF_01965"/>
    </source>
</evidence>
<protein>
    <recommendedName>
        <fullName evidence="17">ADP-dependent (S)-NAD(P)H-hydrate dehydratase</fullName>
        <ecNumber evidence="17">4.2.1.136</ecNumber>
    </recommendedName>
    <alternativeName>
        <fullName evidence="17">ADP-dependent NAD(P)HX dehydratase</fullName>
    </alternativeName>
</protein>
<feature type="binding site" evidence="17">
    <location>
        <position position="446"/>
    </location>
    <ligand>
        <name>AMP</name>
        <dbReference type="ChEBI" id="CHEBI:456215"/>
    </ligand>
</feature>
<evidence type="ECO:0000259" key="19">
    <source>
        <dbReference type="PROSITE" id="PS51383"/>
    </source>
</evidence>
<comment type="cofactor">
    <cofactor evidence="17">
        <name>Mg(2+)</name>
        <dbReference type="ChEBI" id="CHEBI:18420"/>
    </cofactor>
</comment>
<evidence type="ECO:0000256" key="13">
    <source>
        <dbReference type="ARBA" id="ARBA00023268"/>
    </source>
</evidence>
<name>A6URP2_METVS</name>
<keyword evidence="22" id="KW-1185">Reference proteome</keyword>
<evidence type="ECO:0000256" key="1">
    <source>
        <dbReference type="ARBA" id="ARBA00000013"/>
    </source>
</evidence>
<feature type="binding site" evidence="17">
    <location>
        <position position="347"/>
    </location>
    <ligand>
        <name>(6S)-NADPHX</name>
        <dbReference type="ChEBI" id="CHEBI:64076"/>
    </ligand>
</feature>
<keyword evidence="21" id="KW-0808">Transferase</keyword>
<dbReference type="Gene3D" id="3.40.50.10260">
    <property type="entry name" value="YjeF N-terminal domain"/>
    <property type="match status" value="1"/>
</dbReference>
<feature type="binding site" evidence="17">
    <location>
        <position position="395"/>
    </location>
    <ligand>
        <name>(6S)-NADPHX</name>
        <dbReference type="ChEBI" id="CHEBI:64076"/>
    </ligand>
</feature>
<dbReference type="HAMAP" id="MF_01965">
    <property type="entry name" value="NADHX_dehydratase"/>
    <property type="match status" value="1"/>
</dbReference>
<dbReference type="RefSeq" id="WP_012066079.1">
    <property type="nucleotide sequence ID" value="NC_009634.1"/>
</dbReference>
<comment type="catalytic activity">
    <reaction evidence="2 18">
        <text>(6R)-NADPHX = (6S)-NADPHX</text>
        <dbReference type="Rhea" id="RHEA:32227"/>
        <dbReference type="ChEBI" id="CHEBI:64076"/>
        <dbReference type="ChEBI" id="CHEBI:64077"/>
        <dbReference type="EC" id="5.1.99.6"/>
    </reaction>
</comment>
<evidence type="ECO:0000256" key="3">
    <source>
        <dbReference type="ARBA" id="ARBA00006001"/>
    </source>
</evidence>
<organism evidence="21 22">
    <name type="scientific">Methanococcus vannielii (strain ATCC 35089 / DSM 1224 / JCM 13029 / OCM 148 / SB)</name>
    <dbReference type="NCBI Taxonomy" id="406327"/>
    <lineage>
        <taxon>Archaea</taxon>
        <taxon>Methanobacteriati</taxon>
        <taxon>Methanobacteriota</taxon>
        <taxon>Methanomada group</taxon>
        <taxon>Methanococci</taxon>
        <taxon>Methanococcales</taxon>
        <taxon>Methanococcaceae</taxon>
        <taxon>Methanococcus</taxon>
    </lineage>
</organism>
<dbReference type="InterPro" id="IPR036652">
    <property type="entry name" value="YjeF_N_dom_sf"/>
</dbReference>
<dbReference type="GO" id="GO:0110051">
    <property type="term" value="P:metabolite repair"/>
    <property type="evidence" value="ECO:0007669"/>
    <property type="project" value="TreeGrafter"/>
</dbReference>
<dbReference type="PROSITE" id="PS51383">
    <property type="entry name" value="YJEF_C_3"/>
    <property type="match status" value="1"/>
</dbReference>
<comment type="similarity">
    <text evidence="4 18">In the C-terminal section; belongs to the NnrD/CARKD family.</text>
</comment>
<keyword evidence="12 17" id="KW-0456">Lyase</keyword>
<evidence type="ECO:0000256" key="9">
    <source>
        <dbReference type="ARBA" id="ARBA00022958"/>
    </source>
</evidence>
<dbReference type="InterPro" id="IPR004443">
    <property type="entry name" value="YjeF_N_dom"/>
</dbReference>
<dbReference type="NCBIfam" id="TIGR00196">
    <property type="entry name" value="yjeF_cterm"/>
    <property type="match status" value="1"/>
</dbReference>
<dbReference type="eggNOG" id="arCOG00018">
    <property type="taxonomic scope" value="Archaea"/>
</dbReference>
<dbReference type="CDD" id="cd01171">
    <property type="entry name" value="YXKO-related"/>
    <property type="match status" value="1"/>
</dbReference>
<evidence type="ECO:0000256" key="7">
    <source>
        <dbReference type="ARBA" id="ARBA00022840"/>
    </source>
</evidence>
<comment type="function">
    <text evidence="14 18">Bifunctional enzyme that catalyzes the epimerization of the S- and R-forms of NAD(P)HX and the dehydration of the S-form of NAD(P)HX at the expense of ADP, which is converted to AMP. This allows the repair of both epimers of NAD(P)HX, a damaged form of NAD(P)H that is a result of enzymatic or heat-dependent hydration.</text>
</comment>
<dbReference type="GO" id="GO:0046496">
    <property type="term" value="P:nicotinamide nucleotide metabolic process"/>
    <property type="evidence" value="ECO:0007669"/>
    <property type="project" value="UniProtKB-UniRule"/>
</dbReference>
<dbReference type="Proteomes" id="UP000001107">
    <property type="component" value="Chromosome"/>
</dbReference>
<feature type="domain" description="YjeF C-terminal" evidence="19">
    <location>
        <begin position="246"/>
        <end position="504"/>
    </location>
</feature>
<evidence type="ECO:0000256" key="18">
    <source>
        <dbReference type="PIRNR" id="PIRNR017184"/>
    </source>
</evidence>
<dbReference type="STRING" id="406327.Mevan_1267"/>
<keyword evidence="8 17" id="KW-0521">NADP</keyword>
<keyword evidence="10 17" id="KW-0520">NAD</keyword>
<evidence type="ECO:0000256" key="4">
    <source>
        <dbReference type="ARBA" id="ARBA00009524"/>
    </source>
</evidence>
<dbReference type="SUPFAM" id="SSF64153">
    <property type="entry name" value="YjeF N-terminal domain-like"/>
    <property type="match status" value="1"/>
</dbReference>
<keyword evidence="21" id="KW-0418">Kinase</keyword>
<feature type="binding site" evidence="17">
    <location>
        <position position="447"/>
    </location>
    <ligand>
        <name>(6S)-NADPHX</name>
        <dbReference type="ChEBI" id="CHEBI:64076"/>
    </ligand>
</feature>